<proteinExistence type="predicted"/>
<evidence type="ECO:0000313" key="2">
    <source>
        <dbReference type="Proteomes" id="UP000565576"/>
    </source>
</evidence>
<dbReference type="AlphaFoldDB" id="A0A7X0MG93"/>
<name>A0A7X0MG93_9HYPH</name>
<evidence type="ECO:0000313" key="1">
    <source>
        <dbReference type="EMBL" id="MBB6487945.1"/>
    </source>
</evidence>
<protein>
    <recommendedName>
        <fullName evidence="3">TnsA endonuclease N terminal</fullName>
    </recommendedName>
</protein>
<dbReference type="RefSeq" id="WP_246806477.1">
    <property type="nucleotide sequence ID" value="NZ_JACHBG010000017.1"/>
</dbReference>
<comment type="caution">
    <text evidence="1">The sequence shown here is derived from an EMBL/GenBank/DDBJ whole genome shotgun (WGS) entry which is preliminary data.</text>
</comment>
<dbReference type="Proteomes" id="UP000565576">
    <property type="component" value="Unassembled WGS sequence"/>
</dbReference>
<reference evidence="1 2" key="1">
    <citation type="submission" date="2020-08" db="EMBL/GenBank/DDBJ databases">
        <title>Genomic Encyclopedia of Type Strains, Phase IV (KMG-V): Genome sequencing to study the core and pangenomes of soil and plant-associated prokaryotes.</title>
        <authorList>
            <person name="Whitman W."/>
        </authorList>
    </citation>
    <scope>NUCLEOTIDE SEQUENCE [LARGE SCALE GENOMIC DNA]</scope>
    <source>
        <strain evidence="1 2">SEMIA 4060</strain>
    </source>
</reference>
<accession>A0A7X0MG93</accession>
<sequence>MMSVSQSLYAEQACSSRIFYPLNSVRCNGPAVFRSQVARDVACLLDVDDEVDGWSCQSLTLSSGGHVHKPDFVLQRAGLTVAMDCIQQQPVPPWLSLAADEAGLIYETIDVSTIPKVRLKNAKDLLRYARHDATLSDRIRVLAVLDEYSSLTVAEILPIFQDAKPIAGLASMVLQRFLSINLDGLIGPETVVRRKRG</sequence>
<evidence type="ECO:0008006" key="3">
    <source>
        <dbReference type="Google" id="ProtNLM"/>
    </source>
</evidence>
<organism evidence="1 2">
    <name type="scientific">Rhizobium lusitanum</name>
    <dbReference type="NCBI Taxonomy" id="293958"/>
    <lineage>
        <taxon>Bacteria</taxon>
        <taxon>Pseudomonadati</taxon>
        <taxon>Pseudomonadota</taxon>
        <taxon>Alphaproteobacteria</taxon>
        <taxon>Hyphomicrobiales</taxon>
        <taxon>Rhizobiaceae</taxon>
        <taxon>Rhizobium/Agrobacterium group</taxon>
        <taxon>Rhizobium</taxon>
    </lineage>
</organism>
<dbReference type="EMBL" id="JACHBG010000017">
    <property type="protein sequence ID" value="MBB6487945.1"/>
    <property type="molecule type" value="Genomic_DNA"/>
</dbReference>
<gene>
    <name evidence="1" type="ORF">GGD46_005255</name>
</gene>